<name>A0ABV6LN25_9BACI</name>
<feature type="signal peptide" evidence="7">
    <location>
        <begin position="1"/>
        <end position="18"/>
    </location>
</feature>
<evidence type="ECO:0000313" key="9">
    <source>
        <dbReference type="EMBL" id="MFC0523729.1"/>
    </source>
</evidence>
<reference evidence="9 10" key="1">
    <citation type="submission" date="2024-09" db="EMBL/GenBank/DDBJ databases">
        <authorList>
            <person name="Sun Q."/>
            <person name="Mori K."/>
        </authorList>
    </citation>
    <scope>NUCLEOTIDE SEQUENCE [LARGE SCALE GENOMIC DNA]</scope>
    <source>
        <strain evidence="9 10">NCAIM B.02529</strain>
    </source>
</reference>
<dbReference type="EMBL" id="JBHLTP010000007">
    <property type="protein sequence ID" value="MFC0523729.1"/>
    <property type="molecule type" value="Genomic_DNA"/>
</dbReference>
<proteinExistence type="inferred from homology"/>
<comment type="similarity">
    <text evidence="2">Belongs to the BMP lipoprotein family.</text>
</comment>
<dbReference type="RefSeq" id="WP_377346932.1">
    <property type="nucleotide sequence ID" value="NZ_JBHLTP010000007.1"/>
</dbReference>
<comment type="subcellular location">
    <subcellularLocation>
        <location evidence="1">Cell membrane</location>
        <topology evidence="1">Lipid-anchor</topology>
    </subcellularLocation>
</comment>
<dbReference type="PROSITE" id="PS51257">
    <property type="entry name" value="PROKAR_LIPOPROTEIN"/>
    <property type="match status" value="1"/>
</dbReference>
<evidence type="ECO:0000256" key="1">
    <source>
        <dbReference type="ARBA" id="ARBA00004193"/>
    </source>
</evidence>
<evidence type="ECO:0000256" key="6">
    <source>
        <dbReference type="ARBA" id="ARBA00023288"/>
    </source>
</evidence>
<dbReference type="CDD" id="cd06354">
    <property type="entry name" value="PBP1_PrnA-like"/>
    <property type="match status" value="1"/>
</dbReference>
<evidence type="ECO:0000256" key="3">
    <source>
        <dbReference type="ARBA" id="ARBA00022475"/>
    </source>
</evidence>
<evidence type="ECO:0000256" key="2">
    <source>
        <dbReference type="ARBA" id="ARBA00008610"/>
    </source>
</evidence>
<evidence type="ECO:0000256" key="5">
    <source>
        <dbReference type="ARBA" id="ARBA00023136"/>
    </source>
</evidence>
<dbReference type="Gene3D" id="3.40.50.2300">
    <property type="match status" value="2"/>
</dbReference>
<feature type="domain" description="ABC transporter substrate-binding protein PnrA-like" evidence="8">
    <location>
        <begin position="39"/>
        <end position="300"/>
    </location>
</feature>
<protein>
    <submittedName>
        <fullName evidence="9">BMP family protein</fullName>
    </submittedName>
</protein>
<dbReference type="InterPro" id="IPR050957">
    <property type="entry name" value="BMP_lipoprotein"/>
</dbReference>
<dbReference type="InterPro" id="IPR003760">
    <property type="entry name" value="PnrA-like"/>
</dbReference>
<dbReference type="PANTHER" id="PTHR34296:SF2">
    <property type="entry name" value="ABC TRANSPORTER GUANOSINE-BINDING PROTEIN NUPN"/>
    <property type="match status" value="1"/>
</dbReference>
<dbReference type="InterPro" id="IPR028082">
    <property type="entry name" value="Peripla_BP_I"/>
</dbReference>
<keyword evidence="6" id="KW-0449">Lipoprotein</keyword>
<dbReference type="SUPFAM" id="SSF53822">
    <property type="entry name" value="Periplasmic binding protein-like I"/>
    <property type="match status" value="1"/>
</dbReference>
<evidence type="ECO:0000256" key="7">
    <source>
        <dbReference type="SAM" id="SignalP"/>
    </source>
</evidence>
<keyword evidence="3" id="KW-1003">Cell membrane</keyword>
<feature type="chain" id="PRO_5046870047" evidence="7">
    <location>
        <begin position="19"/>
        <end position="320"/>
    </location>
</feature>
<evidence type="ECO:0000259" key="8">
    <source>
        <dbReference type="Pfam" id="PF02608"/>
    </source>
</evidence>
<keyword evidence="4 7" id="KW-0732">Signal</keyword>
<dbReference type="Proteomes" id="UP001589836">
    <property type="component" value="Unassembled WGS sequence"/>
</dbReference>
<accession>A0ABV6LN25</accession>
<sequence length="320" mass="34586">MRKSLLWGLLAVMTMLLAACGSASGQAESLKEQTSIGLVVTESGLGDDSFSDSAIRGLERARDELGILFDYREPEPEDLAASIDALVQNQHELIVGLGFNAQQPIEEMASKYPEQQFILVDGVSEKKNVTSITFKENEGSYLIGLIAGMRTKSNTVGFIGGQKVPLIENFEKGFTSGVKEVNPDAEVLVDYIDTFSDDKKGAATAQKQIKDGADFIFPTAGFAGVGALKKAQEKGIYAFGVDSDQFYIAEEAVVTSMLKRVDTALFDMAKQLDEEQPFTGEHIELGLQENGVGLAPIRVITLTAEQQDRLDQASGKGNNE</sequence>
<evidence type="ECO:0000313" key="10">
    <source>
        <dbReference type="Proteomes" id="UP001589836"/>
    </source>
</evidence>
<keyword evidence="5" id="KW-0472">Membrane</keyword>
<dbReference type="PANTHER" id="PTHR34296">
    <property type="entry name" value="TRANSCRIPTIONAL ACTIVATOR PROTEIN MED"/>
    <property type="match status" value="1"/>
</dbReference>
<keyword evidence="10" id="KW-1185">Reference proteome</keyword>
<comment type="caution">
    <text evidence="9">The sequence shown here is derived from an EMBL/GenBank/DDBJ whole genome shotgun (WGS) entry which is preliminary data.</text>
</comment>
<organism evidence="9 10">
    <name type="scientific">Pontibacillus salicampi</name>
    <dbReference type="NCBI Taxonomy" id="1449801"/>
    <lineage>
        <taxon>Bacteria</taxon>
        <taxon>Bacillati</taxon>
        <taxon>Bacillota</taxon>
        <taxon>Bacilli</taxon>
        <taxon>Bacillales</taxon>
        <taxon>Bacillaceae</taxon>
        <taxon>Pontibacillus</taxon>
    </lineage>
</organism>
<evidence type="ECO:0000256" key="4">
    <source>
        <dbReference type="ARBA" id="ARBA00022729"/>
    </source>
</evidence>
<dbReference type="Pfam" id="PF02608">
    <property type="entry name" value="Bmp"/>
    <property type="match status" value="1"/>
</dbReference>
<gene>
    <name evidence="9" type="ORF">ACFFGV_09145</name>
</gene>